<protein>
    <recommendedName>
        <fullName evidence="2">CCHC-type domain-containing protein</fullName>
    </recommendedName>
</protein>
<dbReference type="GO" id="GO:0003676">
    <property type="term" value="F:nucleic acid binding"/>
    <property type="evidence" value="ECO:0007669"/>
    <property type="project" value="InterPro"/>
</dbReference>
<dbReference type="AlphaFoldDB" id="A0A444Z649"/>
<dbReference type="InterPro" id="IPR001878">
    <property type="entry name" value="Znf_CCHC"/>
</dbReference>
<keyword evidence="4" id="KW-1185">Reference proteome</keyword>
<comment type="caution">
    <text evidence="3">The sequence shown here is derived from an EMBL/GenBank/DDBJ whole genome shotgun (WGS) entry which is preliminary data.</text>
</comment>
<reference evidence="3 4" key="1">
    <citation type="submission" date="2019-01" db="EMBL/GenBank/DDBJ databases">
        <title>Sequencing of cultivated peanut Arachis hypogaea provides insights into genome evolution and oil improvement.</title>
        <authorList>
            <person name="Chen X."/>
        </authorList>
    </citation>
    <scope>NUCLEOTIDE SEQUENCE [LARGE SCALE GENOMIC DNA]</scope>
    <source>
        <strain evidence="4">cv. Fuhuasheng</strain>
        <tissue evidence="3">Leaves</tissue>
    </source>
</reference>
<feature type="domain" description="CCHC-type" evidence="2">
    <location>
        <begin position="71"/>
        <end position="86"/>
    </location>
</feature>
<sequence length="188" mass="20917">MPRLLMSTKKEHGALHAASQWMLYLGFKNHTIFKSAMDGIRNLCSQLEEPDSIVVKTKGAPRSRGQKGKKRRCTNCKKTGHTKRRCLQRNTNFLKGGSEDDEEDEESVVRLADDKRRAAAQVKQDNVDPNETVAALSTEPIIGTAQSENVILWPDVGSSHYHVLVGHLLCSHGASRITEKRDITPSVT</sequence>
<organism evidence="3 4">
    <name type="scientific">Arachis hypogaea</name>
    <name type="common">Peanut</name>
    <dbReference type="NCBI Taxonomy" id="3818"/>
    <lineage>
        <taxon>Eukaryota</taxon>
        <taxon>Viridiplantae</taxon>
        <taxon>Streptophyta</taxon>
        <taxon>Embryophyta</taxon>
        <taxon>Tracheophyta</taxon>
        <taxon>Spermatophyta</taxon>
        <taxon>Magnoliopsida</taxon>
        <taxon>eudicotyledons</taxon>
        <taxon>Gunneridae</taxon>
        <taxon>Pentapetalae</taxon>
        <taxon>rosids</taxon>
        <taxon>fabids</taxon>
        <taxon>Fabales</taxon>
        <taxon>Fabaceae</taxon>
        <taxon>Papilionoideae</taxon>
        <taxon>50 kb inversion clade</taxon>
        <taxon>dalbergioids sensu lato</taxon>
        <taxon>Dalbergieae</taxon>
        <taxon>Pterocarpus clade</taxon>
        <taxon>Arachis</taxon>
    </lineage>
</organism>
<keyword evidence="1" id="KW-0862">Zinc</keyword>
<proteinExistence type="predicted"/>
<evidence type="ECO:0000313" key="3">
    <source>
        <dbReference type="EMBL" id="RYR09645.1"/>
    </source>
</evidence>
<dbReference type="GO" id="GO:0008270">
    <property type="term" value="F:zinc ion binding"/>
    <property type="evidence" value="ECO:0007669"/>
    <property type="project" value="UniProtKB-KW"/>
</dbReference>
<gene>
    <name evidence="3" type="ORF">Ahy_B05g078033</name>
</gene>
<dbReference type="PROSITE" id="PS50158">
    <property type="entry name" value="ZF_CCHC"/>
    <property type="match status" value="1"/>
</dbReference>
<accession>A0A444Z649</accession>
<dbReference type="InterPro" id="IPR036875">
    <property type="entry name" value="Znf_CCHC_sf"/>
</dbReference>
<name>A0A444Z649_ARAHY</name>
<evidence type="ECO:0000256" key="1">
    <source>
        <dbReference type="PROSITE-ProRule" id="PRU00047"/>
    </source>
</evidence>
<evidence type="ECO:0000313" key="4">
    <source>
        <dbReference type="Proteomes" id="UP000289738"/>
    </source>
</evidence>
<dbReference type="SUPFAM" id="SSF57756">
    <property type="entry name" value="Retrovirus zinc finger-like domains"/>
    <property type="match status" value="1"/>
</dbReference>
<keyword evidence="1" id="KW-0863">Zinc-finger</keyword>
<dbReference type="EMBL" id="SDMP01000015">
    <property type="protein sequence ID" value="RYR09645.1"/>
    <property type="molecule type" value="Genomic_DNA"/>
</dbReference>
<keyword evidence="1" id="KW-0479">Metal-binding</keyword>
<evidence type="ECO:0000259" key="2">
    <source>
        <dbReference type="PROSITE" id="PS50158"/>
    </source>
</evidence>
<dbReference type="Gene3D" id="4.10.60.10">
    <property type="entry name" value="Zinc finger, CCHC-type"/>
    <property type="match status" value="1"/>
</dbReference>
<dbReference type="Proteomes" id="UP000289738">
    <property type="component" value="Chromosome B05"/>
</dbReference>